<gene>
    <name evidence="16" type="primary">LOC100906951</name>
</gene>
<evidence type="ECO:0000256" key="6">
    <source>
        <dbReference type="ARBA" id="ARBA00022692"/>
    </source>
</evidence>
<keyword evidence="10 12" id="KW-0472">Membrane</keyword>
<feature type="domain" description="Renin receptor-like C-terminal transmembrane spanning segment" evidence="13">
    <location>
        <begin position="248"/>
        <end position="321"/>
    </location>
</feature>
<keyword evidence="8" id="KW-0256">Endoplasmic reticulum</keyword>
<evidence type="ECO:0000256" key="9">
    <source>
        <dbReference type="ARBA" id="ARBA00022989"/>
    </source>
</evidence>
<keyword evidence="9 12" id="KW-1133">Transmembrane helix</keyword>
<dbReference type="GO" id="GO:0031982">
    <property type="term" value="C:vesicle"/>
    <property type="evidence" value="ECO:0007669"/>
    <property type="project" value="UniProtKB-SubCell"/>
</dbReference>
<evidence type="ECO:0000256" key="10">
    <source>
        <dbReference type="ARBA" id="ARBA00023136"/>
    </source>
</evidence>
<accession>A0AAJ6QVK0</accession>
<keyword evidence="11 16" id="KW-0675">Receptor</keyword>
<protein>
    <submittedName>
        <fullName evidence="16">Renin receptor</fullName>
    </submittedName>
</protein>
<evidence type="ECO:0000256" key="4">
    <source>
        <dbReference type="ARBA" id="ARBA00022475"/>
    </source>
</evidence>
<dbReference type="AlphaFoldDB" id="A0AAJ6QVK0"/>
<evidence type="ECO:0000256" key="12">
    <source>
        <dbReference type="SAM" id="Phobius"/>
    </source>
</evidence>
<dbReference type="Pfam" id="PF07850">
    <property type="entry name" value="Renin_r"/>
    <property type="match status" value="1"/>
</dbReference>
<dbReference type="GO" id="GO:0098588">
    <property type="term" value="C:bounding membrane of organelle"/>
    <property type="evidence" value="ECO:0007669"/>
    <property type="project" value="UniProtKB-ARBA"/>
</dbReference>
<dbReference type="InterPro" id="IPR012493">
    <property type="entry name" value="Renin_rcpt"/>
</dbReference>
<dbReference type="GO" id="GO:0038023">
    <property type="term" value="F:signaling receptor activity"/>
    <property type="evidence" value="ECO:0007669"/>
    <property type="project" value="InterPro"/>
</dbReference>
<evidence type="ECO:0000313" key="16">
    <source>
        <dbReference type="RefSeq" id="XP_003745424.1"/>
    </source>
</evidence>
<dbReference type="GeneID" id="100906951"/>
<sequence>MRVFLTALLPLVAASSVRFPVVQDDIKFNSVNSIKASQVGDVLSALNGYTVHSSDAWKGIRSYNPIRHPVFFLIANFEMPQNFPELTMNSNLHFDLENDNNLDDEFNEFSTRSANRWPDAAAKMISIDVAGDKSQERLKEAIGTLRDENFDQSNDSDRAFMLEYTMFNNIIDEIPKYPMNEVPSTVYWINLNSVRRLAADYGTKHEKPLRAAQLLSELVGKATGRLESHPRSLFMVIQETVEGKTRSRRQAEAKPSAEKAASGVAWNAYEYDSDFSTVFAMSLFTMLIITLGVYATSIGLWFMDPGRDSIIYRMTSQRMKME</sequence>
<dbReference type="Proteomes" id="UP000694867">
    <property type="component" value="Unplaced"/>
</dbReference>
<comment type="subcellular location">
    <subcellularLocation>
        <location evidence="2">Cell membrane</location>
        <topology evidence="2">Single-pass type I membrane protein</topology>
    </subcellularLocation>
    <subcellularLocation>
        <location evidence="1">Endoplasmic reticulum membrane</location>
        <topology evidence="1">Single-pass type I membrane protein</topology>
    </subcellularLocation>
    <subcellularLocation>
        <location evidence="3">Vesicle</location>
    </subcellularLocation>
</comment>
<feature type="domain" description="Renin receptor N-terminal" evidence="14">
    <location>
        <begin position="26"/>
        <end position="227"/>
    </location>
</feature>
<keyword evidence="6 12" id="KW-0812">Transmembrane</keyword>
<name>A0AAJ6QVK0_9ACAR</name>
<dbReference type="InterPro" id="IPR056780">
    <property type="entry name" value="Renin_r_C"/>
</dbReference>
<dbReference type="RefSeq" id="XP_003745424.1">
    <property type="nucleotide sequence ID" value="XM_003745376.2"/>
</dbReference>
<dbReference type="KEGG" id="goe:100906951"/>
<evidence type="ECO:0000256" key="7">
    <source>
        <dbReference type="ARBA" id="ARBA00022729"/>
    </source>
</evidence>
<evidence type="ECO:0000259" key="14">
    <source>
        <dbReference type="Pfam" id="PF25294"/>
    </source>
</evidence>
<keyword evidence="5" id="KW-0165">Cleavage on pair of basic residues</keyword>
<dbReference type="Pfam" id="PF25294">
    <property type="entry name" value="RENR_N"/>
    <property type="match status" value="1"/>
</dbReference>
<evidence type="ECO:0000256" key="3">
    <source>
        <dbReference type="ARBA" id="ARBA00004373"/>
    </source>
</evidence>
<evidence type="ECO:0000259" key="13">
    <source>
        <dbReference type="Pfam" id="PF07850"/>
    </source>
</evidence>
<evidence type="ECO:0000256" key="1">
    <source>
        <dbReference type="ARBA" id="ARBA00004115"/>
    </source>
</evidence>
<evidence type="ECO:0000313" key="15">
    <source>
        <dbReference type="Proteomes" id="UP000694867"/>
    </source>
</evidence>
<organism evidence="15 16">
    <name type="scientific">Galendromus occidentalis</name>
    <name type="common">western predatory mite</name>
    <dbReference type="NCBI Taxonomy" id="34638"/>
    <lineage>
        <taxon>Eukaryota</taxon>
        <taxon>Metazoa</taxon>
        <taxon>Ecdysozoa</taxon>
        <taxon>Arthropoda</taxon>
        <taxon>Chelicerata</taxon>
        <taxon>Arachnida</taxon>
        <taxon>Acari</taxon>
        <taxon>Parasitiformes</taxon>
        <taxon>Mesostigmata</taxon>
        <taxon>Gamasina</taxon>
        <taxon>Phytoseioidea</taxon>
        <taxon>Phytoseiidae</taxon>
        <taxon>Typhlodrominae</taxon>
        <taxon>Galendromus</taxon>
    </lineage>
</organism>
<dbReference type="PANTHER" id="PTHR13351">
    <property type="entry name" value="RENIN RECEPTOR"/>
    <property type="match status" value="1"/>
</dbReference>
<evidence type="ECO:0000256" key="2">
    <source>
        <dbReference type="ARBA" id="ARBA00004251"/>
    </source>
</evidence>
<reference evidence="16" key="1">
    <citation type="submission" date="2025-08" db="UniProtKB">
        <authorList>
            <consortium name="RefSeq"/>
        </authorList>
    </citation>
    <scope>IDENTIFICATION</scope>
</reference>
<evidence type="ECO:0000256" key="11">
    <source>
        <dbReference type="ARBA" id="ARBA00023170"/>
    </source>
</evidence>
<keyword evidence="15" id="KW-1185">Reference proteome</keyword>
<evidence type="ECO:0000256" key="5">
    <source>
        <dbReference type="ARBA" id="ARBA00022685"/>
    </source>
</evidence>
<dbReference type="GO" id="GO:0009897">
    <property type="term" value="C:external side of plasma membrane"/>
    <property type="evidence" value="ECO:0007669"/>
    <property type="project" value="TreeGrafter"/>
</dbReference>
<evidence type="ECO:0000256" key="8">
    <source>
        <dbReference type="ARBA" id="ARBA00022824"/>
    </source>
</evidence>
<keyword evidence="4" id="KW-1003">Cell membrane</keyword>
<feature type="transmembrane region" description="Helical" evidence="12">
    <location>
        <begin position="278"/>
        <end position="303"/>
    </location>
</feature>
<dbReference type="CTD" id="10159"/>
<dbReference type="PANTHER" id="PTHR13351:SF1">
    <property type="entry name" value="RENIN RECEPTOR"/>
    <property type="match status" value="1"/>
</dbReference>
<keyword evidence="7" id="KW-0732">Signal</keyword>
<dbReference type="GO" id="GO:0005789">
    <property type="term" value="C:endoplasmic reticulum membrane"/>
    <property type="evidence" value="ECO:0007669"/>
    <property type="project" value="UniProtKB-SubCell"/>
</dbReference>
<dbReference type="InterPro" id="IPR057318">
    <property type="entry name" value="RENR_N"/>
</dbReference>
<proteinExistence type="predicted"/>